<keyword evidence="2" id="KW-0479">Metal-binding</keyword>
<keyword evidence="4" id="KW-0456">Lyase</keyword>
<dbReference type="NCBIfam" id="TIGR03494">
    <property type="entry name" value="salicyl_syn"/>
    <property type="match status" value="1"/>
</dbReference>
<keyword evidence="3" id="KW-0460">Magnesium</keyword>
<dbReference type="InterPro" id="IPR005801">
    <property type="entry name" value="ADC_synthase"/>
</dbReference>
<dbReference type="eggNOG" id="COG0147">
    <property type="taxonomic scope" value="Bacteria"/>
</dbReference>
<evidence type="ECO:0000313" key="6">
    <source>
        <dbReference type="EMBL" id="ADG97218.1"/>
    </source>
</evidence>
<comment type="cofactor">
    <cofactor evidence="1">
        <name>Mg(2+)</name>
        <dbReference type="ChEBI" id="CHEBI:18420"/>
    </cofactor>
</comment>
<dbReference type="PANTHER" id="PTHR11236:SF48">
    <property type="entry name" value="ISOCHORISMATE SYNTHASE MENF"/>
    <property type="match status" value="1"/>
</dbReference>
<dbReference type="EMBL" id="CP001958">
    <property type="protein sequence ID" value="ADG97218.1"/>
    <property type="molecule type" value="Genomic_DNA"/>
</dbReference>
<evidence type="ECO:0000256" key="4">
    <source>
        <dbReference type="ARBA" id="ARBA00023239"/>
    </source>
</evidence>
<dbReference type="SUPFAM" id="SSF56322">
    <property type="entry name" value="ADC synthase"/>
    <property type="match status" value="1"/>
</dbReference>
<dbReference type="RefSeq" id="WP_013137674.1">
    <property type="nucleotide sequence ID" value="NC_014168.1"/>
</dbReference>
<dbReference type="KEGG" id="srt:Srot_0738"/>
<dbReference type="InterPro" id="IPR019996">
    <property type="entry name" value="Salicylate_synthase"/>
</dbReference>
<dbReference type="GO" id="GO:0016833">
    <property type="term" value="F:oxo-acid-lyase activity"/>
    <property type="evidence" value="ECO:0007669"/>
    <property type="project" value="InterPro"/>
</dbReference>
<dbReference type="Pfam" id="PF00425">
    <property type="entry name" value="Chorismate_bind"/>
    <property type="match status" value="1"/>
</dbReference>
<dbReference type="Gene3D" id="3.60.120.10">
    <property type="entry name" value="Anthranilate synthase"/>
    <property type="match status" value="1"/>
</dbReference>
<dbReference type="AlphaFoldDB" id="D6ZDF4"/>
<organism evidence="6 7">
    <name type="scientific">Segniliparus rotundus (strain ATCC BAA-972 / CDC 1076 / CIP 108378 / DSM 44985 / JCM 13578)</name>
    <dbReference type="NCBI Taxonomy" id="640132"/>
    <lineage>
        <taxon>Bacteria</taxon>
        <taxon>Bacillati</taxon>
        <taxon>Actinomycetota</taxon>
        <taxon>Actinomycetes</taxon>
        <taxon>Mycobacteriales</taxon>
        <taxon>Segniliparaceae</taxon>
        <taxon>Segniliparus</taxon>
    </lineage>
</organism>
<gene>
    <name evidence="6" type="ordered locus">Srot_0738</name>
</gene>
<sequence length="433" mass="46501">MPEVLARASAPAIMARIAASGLRKDYVVYEREGVWWYAGGALASAKLTASSLILSRDGAPALSEPWLGRPEEALERASAWLLEQGERVFGWVAFEFGAYRPGFGDRVPPDTALATLLTPEVLVRAEGDEVVVESGDEAARSAVAEALEVPLAGAGRTPTPVDVRLDPSGYRERVAQAVSEIQRGDYQKVILSRRVDLPFEVDFPASYERAREHNTPVRSFLLSLGGVQALGFSPEMVAVVRPDGLVITEPLAGTRAFGRGESEDLAARRELESDPKEIHEHAISVRGSLHDLDGVVEPGSAEVGRFMVVRERGSVQHLASTVRGRLAQGRCRMDALAALFPAVTASGLPKAEGVDAILRLDGPSRGLYSGSVFSADRDGGLDAALVLRAVYQENGRAWLRAGAGLVGQSTPEREFEETCEKLACVAEHLIAKQ</sequence>
<proteinExistence type="predicted"/>
<reference evidence="6 7" key="1">
    <citation type="journal article" date="2010" name="Stand. Genomic Sci.">
        <title>Complete genome sequence of Segniliparus rotundus type strain (CDC 1076).</title>
        <authorList>
            <person name="Sikorski J."/>
            <person name="Lapidus A."/>
            <person name="Copeland A."/>
            <person name="Misra M."/>
            <person name="Glavina Del Rio T."/>
            <person name="Nolan M."/>
            <person name="Lucas S."/>
            <person name="Chen F."/>
            <person name="Tice H."/>
            <person name="Cheng J.F."/>
            <person name="Jando M."/>
            <person name="Schneider S."/>
            <person name="Bruce D."/>
            <person name="Goodwin L."/>
            <person name="Pitluck S."/>
            <person name="Liolios K."/>
            <person name="Mikhailova N."/>
            <person name="Pati A."/>
            <person name="Ivanova N."/>
            <person name="Mavromatis K."/>
            <person name="Chen A."/>
            <person name="Palaniappan K."/>
            <person name="Chertkov O."/>
            <person name="Land M."/>
            <person name="Hauser L."/>
            <person name="Chang Y.J."/>
            <person name="Jeffries C.D."/>
            <person name="Brettin T."/>
            <person name="Detter J.C."/>
            <person name="Han C."/>
            <person name="Rohde M."/>
            <person name="Goker M."/>
            <person name="Bristow J."/>
            <person name="Eisen J.A."/>
            <person name="Markowitz V."/>
            <person name="Hugenholtz P."/>
            <person name="Kyrpides N.C."/>
            <person name="Klenk H.P."/>
        </authorList>
    </citation>
    <scope>NUCLEOTIDE SEQUENCE [LARGE SCALE GENOMIC DNA]</scope>
    <source>
        <strain evidence="7">ATCC BAA-972 / CDC 1076 / CIP 108378 / DSM 44985 / JCM 13578</strain>
    </source>
</reference>
<dbReference type="GO" id="GO:0000162">
    <property type="term" value="P:L-tryptophan biosynthetic process"/>
    <property type="evidence" value="ECO:0007669"/>
    <property type="project" value="TreeGrafter"/>
</dbReference>
<dbReference type="PANTHER" id="PTHR11236">
    <property type="entry name" value="AMINOBENZOATE/ANTHRANILATE SYNTHASE"/>
    <property type="match status" value="1"/>
</dbReference>
<dbReference type="InterPro" id="IPR019999">
    <property type="entry name" value="Anth_synth_I-like"/>
</dbReference>
<accession>D6ZDF4</accession>
<feature type="domain" description="Chorismate-utilising enzyme C-terminal" evidence="5">
    <location>
        <begin position="168"/>
        <end position="421"/>
    </location>
</feature>
<evidence type="ECO:0000313" key="7">
    <source>
        <dbReference type="Proteomes" id="UP000002247"/>
    </source>
</evidence>
<evidence type="ECO:0000256" key="3">
    <source>
        <dbReference type="ARBA" id="ARBA00022842"/>
    </source>
</evidence>
<protein>
    <submittedName>
        <fullName evidence="6">Salicylate synthase</fullName>
    </submittedName>
</protein>
<dbReference type="STRING" id="640132.Srot_0738"/>
<dbReference type="GO" id="GO:0046872">
    <property type="term" value="F:metal ion binding"/>
    <property type="evidence" value="ECO:0007669"/>
    <property type="project" value="UniProtKB-KW"/>
</dbReference>
<dbReference type="Proteomes" id="UP000002247">
    <property type="component" value="Chromosome"/>
</dbReference>
<keyword evidence="7" id="KW-1185">Reference proteome</keyword>
<evidence type="ECO:0000259" key="5">
    <source>
        <dbReference type="Pfam" id="PF00425"/>
    </source>
</evidence>
<evidence type="ECO:0000256" key="1">
    <source>
        <dbReference type="ARBA" id="ARBA00001946"/>
    </source>
</evidence>
<dbReference type="GO" id="GO:0008909">
    <property type="term" value="F:isochorismate synthase activity"/>
    <property type="evidence" value="ECO:0007669"/>
    <property type="project" value="InterPro"/>
</dbReference>
<name>D6ZDF4_SEGRD</name>
<dbReference type="HOGENOM" id="CLU_006493_2_1_11"/>
<dbReference type="InterPro" id="IPR015890">
    <property type="entry name" value="Chorismate_C"/>
</dbReference>
<evidence type="ECO:0000256" key="2">
    <source>
        <dbReference type="ARBA" id="ARBA00022723"/>
    </source>
</evidence>